<protein>
    <submittedName>
        <fullName evidence="4">CubicO group peptidase, beta-lactamase class C family</fullName>
    </submittedName>
</protein>
<reference evidence="5" key="1">
    <citation type="submission" date="2016-11" db="EMBL/GenBank/DDBJ databases">
        <authorList>
            <person name="Varghese N."/>
            <person name="Submissions S."/>
        </authorList>
    </citation>
    <scope>NUCLEOTIDE SEQUENCE [LARGE SCALE GENOMIC DNA]</scope>
    <source>
        <strain evidence="5">DSM 26899</strain>
    </source>
</reference>
<organism evidence="4 5">
    <name type="scientific">Chryseobacterium polytrichastri</name>
    <dbReference type="NCBI Taxonomy" id="1302687"/>
    <lineage>
        <taxon>Bacteria</taxon>
        <taxon>Pseudomonadati</taxon>
        <taxon>Bacteroidota</taxon>
        <taxon>Flavobacteriia</taxon>
        <taxon>Flavobacteriales</taxon>
        <taxon>Weeksellaceae</taxon>
        <taxon>Chryseobacterium group</taxon>
        <taxon>Chryseobacterium</taxon>
    </lineage>
</organism>
<dbReference type="STRING" id="1302687.SAMN05444267_1006116"/>
<dbReference type="SUPFAM" id="SSF56601">
    <property type="entry name" value="beta-lactamase/transpeptidase-like"/>
    <property type="match status" value="1"/>
</dbReference>
<dbReference type="PANTHER" id="PTHR46825">
    <property type="entry name" value="D-ALANYL-D-ALANINE-CARBOXYPEPTIDASE/ENDOPEPTIDASE AMPH"/>
    <property type="match status" value="1"/>
</dbReference>
<dbReference type="Proteomes" id="UP000184364">
    <property type="component" value="Unassembled WGS sequence"/>
</dbReference>
<dbReference type="AlphaFoldDB" id="A0A1M6UBV5"/>
<dbReference type="GO" id="GO:0016020">
    <property type="term" value="C:membrane"/>
    <property type="evidence" value="ECO:0007669"/>
    <property type="project" value="UniProtKB-SubCell"/>
</dbReference>
<dbReference type="InterPro" id="IPR012338">
    <property type="entry name" value="Beta-lactam/transpept-like"/>
</dbReference>
<evidence type="ECO:0000256" key="1">
    <source>
        <dbReference type="ARBA" id="ARBA00004370"/>
    </source>
</evidence>
<dbReference type="Pfam" id="PF00144">
    <property type="entry name" value="Beta-lactamase"/>
    <property type="match status" value="1"/>
</dbReference>
<keyword evidence="5" id="KW-1185">Reference proteome</keyword>
<evidence type="ECO:0000256" key="2">
    <source>
        <dbReference type="ARBA" id="ARBA00023136"/>
    </source>
</evidence>
<proteinExistence type="predicted"/>
<name>A0A1M6UBV5_9FLAO</name>
<dbReference type="RefSeq" id="WP_073291648.1">
    <property type="nucleotide sequence ID" value="NZ_FRAV01000006.1"/>
</dbReference>
<accession>A0A1M6UBV5</accession>
<evidence type="ECO:0000313" key="5">
    <source>
        <dbReference type="Proteomes" id="UP000184364"/>
    </source>
</evidence>
<dbReference type="EMBL" id="FRAV01000006">
    <property type="protein sequence ID" value="SHK66657.1"/>
    <property type="molecule type" value="Genomic_DNA"/>
</dbReference>
<dbReference type="PANTHER" id="PTHR46825:SF11">
    <property type="entry name" value="PENICILLIN-BINDING PROTEIN 4"/>
    <property type="match status" value="1"/>
</dbReference>
<dbReference type="InterPro" id="IPR050491">
    <property type="entry name" value="AmpC-like"/>
</dbReference>
<evidence type="ECO:0000259" key="3">
    <source>
        <dbReference type="Pfam" id="PF00144"/>
    </source>
</evidence>
<gene>
    <name evidence="4" type="ORF">SAMN05444267_1006116</name>
</gene>
<dbReference type="InterPro" id="IPR001466">
    <property type="entry name" value="Beta-lactam-related"/>
</dbReference>
<comment type="subcellular location">
    <subcellularLocation>
        <location evidence="1">Membrane</location>
    </subcellularLocation>
</comment>
<dbReference type="OrthoDB" id="9793489at2"/>
<keyword evidence="2" id="KW-0472">Membrane</keyword>
<sequence>MKTLISFLAFFYSVHTFSQNNNNYEQKLDEYFLALTEIKNFNGNVIVAKNGAKVLDKTYNITGENDSLKINHNSKFIIASVSKIFIRYGILKLLEQGKINLSDKITKFIPDFPNGNKISIEQLMDHKSGLPREIKDYEKYDHLKLDKIIELAKRESLEFEPGTKTLYSNVGYFVLHYIIDKVSNNGYWDFMQYEIIKKYKLNHTGEFNNTQSISDFAYGFSTENGKIVPVSRNSINRFETGNYFSTIDDLYLFSQQLLTGKYIKKSLALKMFGEKGVLIQAGGRPGYRAYYYQNITSKITFIFVSNYTDIPFQEVTGDVINILDDKPYEVPKKIYKNAIALSPEVLKRYLGKFELEADKTQTFTVSLENEQLSITDSDGEKTKIYPESEFSFFDNPESKDSYNFINHDGKYNLVIISTGITLKTIKIE</sequence>
<dbReference type="Gene3D" id="3.40.710.10">
    <property type="entry name" value="DD-peptidase/beta-lactamase superfamily"/>
    <property type="match status" value="1"/>
</dbReference>
<evidence type="ECO:0000313" key="4">
    <source>
        <dbReference type="EMBL" id="SHK66657.1"/>
    </source>
</evidence>
<feature type="domain" description="Beta-lactamase-related" evidence="3">
    <location>
        <begin position="44"/>
        <end position="266"/>
    </location>
</feature>